<dbReference type="GO" id="GO:0015097">
    <property type="term" value="F:mercury ion transmembrane transporter activity"/>
    <property type="evidence" value="ECO:0007669"/>
    <property type="project" value="InterPro"/>
</dbReference>
<sequence>MNSLSSHIDKAAISLSVLCGIHCLILPVALVILPVLTTNIVADQHFHQWLLLAVLPTSLIALTMGCRQHLKMSVMVIGILGLTILSFTAFWGHDLFGETGEKIASLFGALLITIGHIRNHNLCNSLRCHCNSQHSAK</sequence>
<keyword evidence="1" id="KW-0812">Transmembrane</keyword>
<dbReference type="EMBL" id="CACSIM010000002">
    <property type="protein sequence ID" value="CAA0097215.1"/>
    <property type="molecule type" value="Genomic_DNA"/>
</dbReference>
<evidence type="ECO:0008006" key="6">
    <source>
        <dbReference type="Google" id="ProtNLM"/>
    </source>
</evidence>
<dbReference type="Proteomes" id="UP000435877">
    <property type="component" value="Unassembled WGS sequence"/>
</dbReference>
<dbReference type="RefSeq" id="WP_235035648.1">
    <property type="nucleotide sequence ID" value="NZ_CACSIK010000001.1"/>
</dbReference>
<evidence type="ECO:0000313" key="3">
    <source>
        <dbReference type="EMBL" id="CAA0097215.1"/>
    </source>
</evidence>
<dbReference type="EMBL" id="CACSIK010000001">
    <property type="protein sequence ID" value="CAA0090005.1"/>
    <property type="molecule type" value="Genomic_DNA"/>
</dbReference>
<evidence type="ECO:0000256" key="1">
    <source>
        <dbReference type="SAM" id="Phobius"/>
    </source>
</evidence>
<feature type="transmembrane region" description="Helical" evidence="1">
    <location>
        <begin position="103"/>
        <end position="119"/>
    </location>
</feature>
<feature type="transmembrane region" description="Helical" evidence="1">
    <location>
        <begin position="12"/>
        <end position="36"/>
    </location>
</feature>
<evidence type="ECO:0000313" key="2">
    <source>
        <dbReference type="EMBL" id="CAA0090005.1"/>
    </source>
</evidence>
<dbReference type="Proteomes" id="UP000439591">
    <property type="component" value="Unassembled WGS sequence"/>
</dbReference>
<feature type="transmembrane region" description="Helical" evidence="1">
    <location>
        <begin position="73"/>
        <end position="91"/>
    </location>
</feature>
<protein>
    <recommendedName>
        <fullName evidence="6">MerC mercury resistance protein</fullName>
    </recommendedName>
</protein>
<keyword evidence="1" id="KW-1133">Transmembrane helix</keyword>
<proteinExistence type="predicted"/>
<keyword evidence="4" id="KW-1185">Reference proteome</keyword>
<dbReference type="GO" id="GO:0016020">
    <property type="term" value="C:membrane"/>
    <property type="evidence" value="ECO:0007669"/>
    <property type="project" value="InterPro"/>
</dbReference>
<dbReference type="AlphaFoldDB" id="A0A5S9P1Y9"/>
<accession>A0A5S9P1Y9</accession>
<keyword evidence="1" id="KW-0472">Membrane</keyword>
<organism evidence="3 5">
    <name type="scientific">Zhongshania aliphaticivorans</name>
    <dbReference type="NCBI Taxonomy" id="1470434"/>
    <lineage>
        <taxon>Bacteria</taxon>
        <taxon>Pseudomonadati</taxon>
        <taxon>Pseudomonadota</taxon>
        <taxon>Gammaproteobacteria</taxon>
        <taxon>Cellvibrionales</taxon>
        <taxon>Spongiibacteraceae</taxon>
        <taxon>Zhongshania</taxon>
    </lineage>
</organism>
<gene>
    <name evidence="2" type="ORF">IHBHHGIJ_01911</name>
    <name evidence="3" type="ORF">KFEGEMFD_01513</name>
</gene>
<evidence type="ECO:0000313" key="5">
    <source>
        <dbReference type="Proteomes" id="UP000439591"/>
    </source>
</evidence>
<name>A0A5S9P1Y9_9GAMM</name>
<dbReference type="InterPro" id="IPR004891">
    <property type="entry name" value="Mercury-R_MerC"/>
</dbReference>
<reference evidence="4 5" key="1">
    <citation type="submission" date="2019-11" db="EMBL/GenBank/DDBJ databases">
        <authorList>
            <person name="Holert J."/>
        </authorList>
    </citation>
    <scope>NUCLEOTIDE SEQUENCE [LARGE SCALE GENOMIC DNA]</scope>
    <source>
        <strain evidence="3">BC3_2A</strain>
        <strain evidence="2">SB11_1A</strain>
    </source>
</reference>
<evidence type="ECO:0000313" key="4">
    <source>
        <dbReference type="Proteomes" id="UP000435877"/>
    </source>
</evidence>
<feature type="transmembrane region" description="Helical" evidence="1">
    <location>
        <begin position="48"/>
        <end position="66"/>
    </location>
</feature>
<dbReference type="Pfam" id="PF03203">
    <property type="entry name" value="MerC"/>
    <property type="match status" value="1"/>
</dbReference>